<dbReference type="FunFam" id="1.25.70.10:FF:000017">
    <property type="entry name" value="Transcription termination factor MTEF18, mitochondrial"/>
    <property type="match status" value="1"/>
</dbReference>
<dbReference type="PANTHER" id="PTHR13068">
    <property type="entry name" value="CGI-12 PROTEIN-RELATED"/>
    <property type="match status" value="1"/>
</dbReference>
<comment type="similarity">
    <text evidence="1">Belongs to the mTERF family.</text>
</comment>
<comment type="caution">
    <text evidence="4">The sequence shown here is derived from an EMBL/GenBank/DDBJ whole genome shotgun (WGS) entry which is preliminary data.</text>
</comment>
<evidence type="ECO:0008006" key="6">
    <source>
        <dbReference type="Google" id="ProtNLM"/>
    </source>
</evidence>
<dbReference type="InterPro" id="IPR003690">
    <property type="entry name" value="MTERF"/>
</dbReference>
<name>A0AAW1VW81_RUBAR</name>
<organism evidence="4 5">
    <name type="scientific">Rubus argutus</name>
    <name type="common">Southern blackberry</name>
    <dbReference type="NCBI Taxonomy" id="59490"/>
    <lineage>
        <taxon>Eukaryota</taxon>
        <taxon>Viridiplantae</taxon>
        <taxon>Streptophyta</taxon>
        <taxon>Embryophyta</taxon>
        <taxon>Tracheophyta</taxon>
        <taxon>Spermatophyta</taxon>
        <taxon>Magnoliopsida</taxon>
        <taxon>eudicotyledons</taxon>
        <taxon>Gunneridae</taxon>
        <taxon>Pentapetalae</taxon>
        <taxon>rosids</taxon>
        <taxon>fabids</taxon>
        <taxon>Rosales</taxon>
        <taxon>Rosaceae</taxon>
        <taxon>Rosoideae</taxon>
        <taxon>Rosoideae incertae sedis</taxon>
        <taxon>Rubus</taxon>
    </lineage>
</organism>
<dbReference type="Pfam" id="PF02536">
    <property type="entry name" value="mTERF"/>
    <property type="match status" value="2"/>
</dbReference>
<keyword evidence="3" id="KW-0809">Transit peptide</keyword>
<reference evidence="4 5" key="1">
    <citation type="journal article" date="2023" name="G3 (Bethesda)">
        <title>A chromosome-length genome assembly and annotation of blackberry (Rubus argutus, cv. 'Hillquist').</title>
        <authorList>
            <person name="Bruna T."/>
            <person name="Aryal R."/>
            <person name="Dudchenko O."/>
            <person name="Sargent D.J."/>
            <person name="Mead D."/>
            <person name="Buti M."/>
            <person name="Cavallini A."/>
            <person name="Hytonen T."/>
            <person name="Andres J."/>
            <person name="Pham M."/>
            <person name="Weisz D."/>
            <person name="Mascagni F."/>
            <person name="Usai G."/>
            <person name="Natali L."/>
            <person name="Bassil N."/>
            <person name="Fernandez G.E."/>
            <person name="Lomsadze A."/>
            <person name="Armour M."/>
            <person name="Olukolu B."/>
            <person name="Poorten T."/>
            <person name="Britton C."/>
            <person name="Davik J."/>
            <person name="Ashrafi H."/>
            <person name="Aiden E.L."/>
            <person name="Borodovsky M."/>
            <person name="Worthington M."/>
        </authorList>
    </citation>
    <scope>NUCLEOTIDE SEQUENCE [LARGE SCALE GENOMIC DNA]</scope>
    <source>
        <strain evidence="4">PI 553951</strain>
    </source>
</reference>
<dbReference type="SMART" id="SM00733">
    <property type="entry name" value="Mterf"/>
    <property type="match status" value="5"/>
</dbReference>
<dbReference type="PANTHER" id="PTHR13068:SF113">
    <property type="entry name" value="TRANSCRIPTION TERMINATION FACTOR MTEF18, MITOCHONDRIAL"/>
    <property type="match status" value="1"/>
</dbReference>
<accession>A0AAW1VW81</accession>
<evidence type="ECO:0000313" key="5">
    <source>
        <dbReference type="Proteomes" id="UP001457282"/>
    </source>
</evidence>
<keyword evidence="2" id="KW-0806">Transcription termination</keyword>
<keyword evidence="2" id="KW-0805">Transcription regulation</keyword>
<dbReference type="GO" id="GO:0006353">
    <property type="term" value="P:DNA-templated transcription termination"/>
    <property type="evidence" value="ECO:0007669"/>
    <property type="project" value="UniProtKB-KW"/>
</dbReference>
<dbReference type="AlphaFoldDB" id="A0AAW1VW81"/>
<sequence length="557" mass="64118">MSLPKTLFPVLSRHFSAAAKTTAKLPIIPNVPTKYKPEALKQAQRVLTDYLHTTRSLPYTYAENISKNALFSLSNLVKKITFSAPNFPRSFQRFLRYHPINEFEFFFESIGIEYNLVGEFLPTSKFFFSEDETVLDAACTLSGFGFPWNMLGKLYREEHCIFRQSSVDLKARLNGFKEYGWSNLSVVGMCLAFPHLLLVEGELGGGIVELLDELKGVFVGFDIANCVEGNVDTWYDVCRKVRVFYDLGLEKGKVGELLGRNRDIFVRQSQEVLVHKANYFCRLGVRKEDVGLLLLQRPEILNLELEKQVISTLGLLKHLGLDEKELKEVSQKYPHAMGRNKMANVPHLMRALDLHEWFFTKIKNEHQLLANYILDDSDEEHIKKEFSNGLEKFRSCKTPVHAMKKLNFMHGIGFGENPLTLKVLARIHGRSSELQKRFDILLYAGLEFSHLCLIVSTAPKILNQNPGYLEEKVDFLCGEMKSSLEYLNVFPAFLCFDLENRIKPRYRFYVWLKERGLHPESYSFATMIATSEKKFVAQAFAIHPAAPKHWFECFLTF</sequence>
<keyword evidence="5" id="KW-1185">Reference proteome</keyword>
<dbReference type="InterPro" id="IPR038538">
    <property type="entry name" value="MTERF_sf"/>
</dbReference>
<protein>
    <recommendedName>
        <fullName evidence="6">Transcription termination factor MTEF18, mitochondrial</fullName>
    </recommendedName>
</protein>
<proteinExistence type="inferred from homology"/>
<gene>
    <name evidence="4" type="ORF">M0R45_034983</name>
</gene>
<evidence type="ECO:0000256" key="3">
    <source>
        <dbReference type="ARBA" id="ARBA00022946"/>
    </source>
</evidence>
<dbReference type="Proteomes" id="UP001457282">
    <property type="component" value="Unassembled WGS sequence"/>
</dbReference>
<dbReference type="Gene3D" id="1.25.70.10">
    <property type="entry name" value="Transcription termination factor 3, mitochondrial"/>
    <property type="match status" value="2"/>
</dbReference>
<keyword evidence="2" id="KW-0804">Transcription</keyword>
<evidence type="ECO:0000256" key="1">
    <source>
        <dbReference type="ARBA" id="ARBA00007692"/>
    </source>
</evidence>
<evidence type="ECO:0000256" key="2">
    <source>
        <dbReference type="ARBA" id="ARBA00022472"/>
    </source>
</evidence>
<evidence type="ECO:0000313" key="4">
    <source>
        <dbReference type="EMBL" id="KAK9911059.1"/>
    </source>
</evidence>
<dbReference type="GO" id="GO:0003676">
    <property type="term" value="F:nucleic acid binding"/>
    <property type="evidence" value="ECO:0007669"/>
    <property type="project" value="InterPro"/>
</dbReference>
<dbReference type="EMBL" id="JBEDUW010000007">
    <property type="protein sequence ID" value="KAK9911059.1"/>
    <property type="molecule type" value="Genomic_DNA"/>
</dbReference>